<organism evidence="11">
    <name type="scientific">Phytoplasma mali (strain AT)</name>
    <dbReference type="NCBI Taxonomy" id="482235"/>
    <lineage>
        <taxon>Bacteria</taxon>
        <taxon>Bacillati</taxon>
        <taxon>Mycoplasmatota</taxon>
        <taxon>Mollicutes</taxon>
        <taxon>Acholeplasmatales</taxon>
        <taxon>Acholeplasmataceae</taxon>
        <taxon>Candidatus Phytoplasma</taxon>
        <taxon>16SrX (Apple proliferation group)</taxon>
    </lineage>
</organism>
<dbReference type="PIRSF" id="PIRSF000077">
    <property type="entry name" value="Thioredoxin"/>
    <property type="match status" value="1"/>
</dbReference>
<evidence type="ECO:0000256" key="1">
    <source>
        <dbReference type="ARBA" id="ARBA00008987"/>
    </source>
</evidence>
<dbReference type="CDD" id="cd02947">
    <property type="entry name" value="TRX_family"/>
    <property type="match status" value="1"/>
</dbReference>
<evidence type="ECO:0000256" key="7">
    <source>
        <dbReference type="PIRSR" id="PIRSR000077-1"/>
    </source>
</evidence>
<dbReference type="Proteomes" id="UP000002020">
    <property type="component" value="Chromosome"/>
</dbReference>
<dbReference type="InterPro" id="IPR013766">
    <property type="entry name" value="Thioredoxin_domain"/>
</dbReference>
<feature type="active site" description="Nucleophile" evidence="7">
    <location>
        <position position="31"/>
    </location>
</feature>
<dbReference type="Gene3D" id="3.40.30.10">
    <property type="entry name" value="Glutaredoxin"/>
    <property type="match status" value="1"/>
</dbReference>
<dbReference type="GO" id="GO:0005737">
    <property type="term" value="C:cytoplasm"/>
    <property type="evidence" value="ECO:0007669"/>
    <property type="project" value="TreeGrafter"/>
</dbReference>
<evidence type="ECO:0000313" key="10">
    <source>
        <dbReference type="EMBL" id="CAP18512.1"/>
    </source>
</evidence>
<dbReference type="PROSITE" id="PS00194">
    <property type="entry name" value="THIOREDOXIN_1"/>
    <property type="match status" value="1"/>
</dbReference>
<keyword evidence="4 8" id="KW-1015">Disulfide bond</keyword>
<dbReference type="Pfam" id="PF00085">
    <property type="entry name" value="Thioredoxin"/>
    <property type="match status" value="1"/>
</dbReference>
<feature type="active site" description="Nucleophile" evidence="7">
    <location>
        <position position="28"/>
    </location>
</feature>
<dbReference type="STRING" id="37692.ATP_00325"/>
<gene>
    <name evidence="10" type="primary">trx</name>
    <name evidence="10" type="ordered locus">ATP_00325</name>
</gene>
<feature type="domain" description="Thioredoxin" evidence="9">
    <location>
        <begin position="1"/>
        <end position="99"/>
    </location>
</feature>
<dbReference type="InterPro" id="IPR005746">
    <property type="entry name" value="Thioredoxin"/>
</dbReference>
<keyword evidence="11" id="KW-1185">Reference proteome</keyword>
<dbReference type="PANTHER" id="PTHR45663">
    <property type="entry name" value="GEO12009P1"/>
    <property type="match status" value="1"/>
</dbReference>
<dbReference type="InterPro" id="IPR017937">
    <property type="entry name" value="Thioredoxin_CS"/>
</dbReference>
<evidence type="ECO:0000313" key="11">
    <source>
        <dbReference type="Proteomes" id="UP000002020"/>
    </source>
</evidence>
<keyword evidence="5 8" id="KW-0676">Redox-active center</keyword>
<feature type="site" description="Deprotonates C-terminal active site Cys" evidence="7">
    <location>
        <position position="22"/>
    </location>
</feature>
<evidence type="ECO:0000256" key="5">
    <source>
        <dbReference type="ARBA" id="ARBA00023284"/>
    </source>
</evidence>
<dbReference type="eggNOG" id="COG0526">
    <property type="taxonomic scope" value="Bacteria"/>
</dbReference>
<dbReference type="NCBIfam" id="TIGR01068">
    <property type="entry name" value="thioredoxin"/>
    <property type="match status" value="1"/>
</dbReference>
<protein>
    <recommendedName>
        <fullName evidence="6">Thioredoxin</fullName>
    </recommendedName>
</protein>
<reference evidence="10 11" key="1">
    <citation type="journal article" date="2008" name="BMC Genomics">
        <title>The linear chromosome of the plant-pathogenic mycoplasma 'Candidatus Phytoplasma mali'.</title>
        <authorList>
            <person name="Kube M."/>
            <person name="Schneider B."/>
            <person name="Kuhl H."/>
            <person name="Dandekar T."/>
            <person name="Heitmann K."/>
            <person name="Migdoll A.M."/>
            <person name="Reinhardt R."/>
            <person name="Seemueller E."/>
        </authorList>
    </citation>
    <scope>NUCLEOTIDE SEQUENCE [LARGE SCALE GENOMIC DNA]</scope>
    <source>
        <strain evidence="10 11">AT</strain>
    </source>
</reference>
<dbReference type="SUPFAM" id="SSF52833">
    <property type="entry name" value="Thioredoxin-like"/>
    <property type="match status" value="1"/>
</dbReference>
<dbReference type="PRINTS" id="PR00421">
    <property type="entry name" value="THIOREDOXIN"/>
</dbReference>
<dbReference type="HOGENOM" id="CLU_090389_10_4_14"/>
<dbReference type="KEGG" id="pml:ATP_00325"/>
<proteinExistence type="inferred from homology"/>
<sequence>MYNYNGINYQTLINQKELVLVDFFAEWCGPCQKLMPILEKVSQIEKDIFFCKVNVDNYRSLVLENKVMSFPTLILYQKGKEIKRQIGYCSQNELIKFLT</sequence>
<dbReference type="PROSITE" id="PS51352">
    <property type="entry name" value="THIOREDOXIN_2"/>
    <property type="match status" value="1"/>
</dbReference>
<accession>B3QZX5</accession>
<keyword evidence="2" id="KW-0813">Transport</keyword>
<keyword evidence="3" id="KW-0249">Electron transport</keyword>
<evidence type="ECO:0000256" key="8">
    <source>
        <dbReference type="PIRSR" id="PIRSR000077-4"/>
    </source>
</evidence>
<dbReference type="PANTHER" id="PTHR45663:SF11">
    <property type="entry name" value="GEO12009P1"/>
    <property type="match status" value="1"/>
</dbReference>
<dbReference type="EMBL" id="CU469464">
    <property type="protein sequence ID" value="CAP18512.1"/>
    <property type="molecule type" value="Genomic_DNA"/>
</dbReference>
<evidence type="ECO:0000256" key="6">
    <source>
        <dbReference type="NCBIfam" id="TIGR01068"/>
    </source>
</evidence>
<dbReference type="InterPro" id="IPR036249">
    <property type="entry name" value="Thioredoxin-like_sf"/>
</dbReference>
<evidence type="ECO:0000256" key="4">
    <source>
        <dbReference type="ARBA" id="ARBA00023157"/>
    </source>
</evidence>
<feature type="site" description="Contributes to redox potential value" evidence="7">
    <location>
        <position position="29"/>
    </location>
</feature>
<evidence type="ECO:0000259" key="9">
    <source>
        <dbReference type="PROSITE" id="PS51352"/>
    </source>
</evidence>
<evidence type="ECO:0000256" key="2">
    <source>
        <dbReference type="ARBA" id="ARBA00022448"/>
    </source>
</evidence>
<comment type="similarity">
    <text evidence="1">Belongs to the thioredoxin family.</text>
</comment>
<feature type="site" description="Contributes to redox potential value" evidence="7">
    <location>
        <position position="30"/>
    </location>
</feature>
<name>B3QZX5_PHYMT</name>
<evidence type="ECO:0000256" key="3">
    <source>
        <dbReference type="ARBA" id="ARBA00022982"/>
    </source>
</evidence>
<dbReference type="AlphaFoldDB" id="B3QZX5"/>
<feature type="disulfide bond" description="Redox-active" evidence="8">
    <location>
        <begin position="28"/>
        <end position="31"/>
    </location>
</feature>
<dbReference type="GO" id="GO:0015035">
    <property type="term" value="F:protein-disulfide reductase activity"/>
    <property type="evidence" value="ECO:0007669"/>
    <property type="project" value="UniProtKB-UniRule"/>
</dbReference>